<feature type="region of interest" description="Disordered" evidence="1">
    <location>
        <begin position="1"/>
        <end position="85"/>
    </location>
</feature>
<comment type="caution">
    <text evidence="2">The sequence shown here is derived from an EMBL/GenBank/DDBJ whole genome shotgun (WGS) entry which is preliminary data.</text>
</comment>
<feature type="compositionally biased region" description="Low complexity" evidence="1">
    <location>
        <begin position="68"/>
        <end position="84"/>
    </location>
</feature>
<accession>A0A8K0TLZ3</accession>
<protein>
    <submittedName>
        <fullName evidence="2">Uncharacterized protein</fullName>
    </submittedName>
</protein>
<feature type="compositionally biased region" description="Polar residues" evidence="1">
    <location>
        <begin position="52"/>
        <end position="67"/>
    </location>
</feature>
<sequence length="503" mass="56157">MARPKAFRNLTQKAGEFLRRRSSSHAPDRSVGVHHPLPLPDPTEMDLDPDDSSANGSLLQSPSSNDIPSLISSGPSPLSSQTSLASHELPLSGMCSALAAPTQPALVFPPSPESSAPPPPSTETHHQSQSSFFRRLPPEIREQIYIQYWLSAGIDRHVFLQDGEFCFAPCVVDHDDPVDECQVALAREFPQSGPPVQRHIKWFRRMTSLWCNHWRCEEALRRSIRRQQRQKQRDEDEDEERPASQGRPDKLVTCLPLLLACKRLYQESLPSLKRYTSLTITDKDTAHALLIKRRSPIPSRNGARHPIFAFLPHIQTLNISLRHDGPDFLWMHSAALWAALSARSLPGLRRISLWLDGWEPVSRRLIPQFRDLWANVPPAVARKLSVSFPCAADGLWAWDDVAVRVAGTGNGIHPDHLAHWTPDGGGAHDYPPVTVLMLPPLVPEFQVVLRGWEAYTANSSGWIARNAVVGRGGAGPKALLASMNPFEDLKLYGRGFFDPFYPL</sequence>
<gene>
    <name evidence="2" type="ORF">B0T11DRAFT_67441</name>
</gene>
<feature type="region of interest" description="Disordered" evidence="1">
    <location>
        <begin position="226"/>
        <end position="248"/>
    </location>
</feature>
<feature type="region of interest" description="Disordered" evidence="1">
    <location>
        <begin position="104"/>
        <end position="132"/>
    </location>
</feature>
<keyword evidence="3" id="KW-1185">Reference proteome</keyword>
<dbReference type="Proteomes" id="UP000813385">
    <property type="component" value="Unassembled WGS sequence"/>
</dbReference>
<evidence type="ECO:0000256" key="1">
    <source>
        <dbReference type="SAM" id="MobiDB-lite"/>
    </source>
</evidence>
<reference evidence="2" key="1">
    <citation type="journal article" date="2021" name="Nat. Commun.">
        <title>Genetic determinants of endophytism in the Arabidopsis root mycobiome.</title>
        <authorList>
            <person name="Mesny F."/>
            <person name="Miyauchi S."/>
            <person name="Thiergart T."/>
            <person name="Pickel B."/>
            <person name="Atanasova L."/>
            <person name="Karlsson M."/>
            <person name="Huettel B."/>
            <person name="Barry K.W."/>
            <person name="Haridas S."/>
            <person name="Chen C."/>
            <person name="Bauer D."/>
            <person name="Andreopoulos W."/>
            <person name="Pangilinan J."/>
            <person name="LaButti K."/>
            <person name="Riley R."/>
            <person name="Lipzen A."/>
            <person name="Clum A."/>
            <person name="Drula E."/>
            <person name="Henrissat B."/>
            <person name="Kohler A."/>
            <person name="Grigoriev I.V."/>
            <person name="Martin F.M."/>
            <person name="Hacquard S."/>
        </authorList>
    </citation>
    <scope>NUCLEOTIDE SEQUENCE</scope>
    <source>
        <strain evidence="2">MPI-CAGE-AT-0016</strain>
    </source>
</reference>
<evidence type="ECO:0000313" key="3">
    <source>
        <dbReference type="Proteomes" id="UP000813385"/>
    </source>
</evidence>
<dbReference type="EMBL" id="JAGPXD010000002">
    <property type="protein sequence ID" value="KAH7368798.1"/>
    <property type="molecule type" value="Genomic_DNA"/>
</dbReference>
<dbReference type="OrthoDB" id="4757095at2759"/>
<organism evidence="2 3">
    <name type="scientific">Plectosphaerella cucumerina</name>
    <dbReference type="NCBI Taxonomy" id="40658"/>
    <lineage>
        <taxon>Eukaryota</taxon>
        <taxon>Fungi</taxon>
        <taxon>Dikarya</taxon>
        <taxon>Ascomycota</taxon>
        <taxon>Pezizomycotina</taxon>
        <taxon>Sordariomycetes</taxon>
        <taxon>Hypocreomycetidae</taxon>
        <taxon>Glomerellales</taxon>
        <taxon>Plectosphaerellaceae</taxon>
        <taxon>Plectosphaerella</taxon>
    </lineage>
</organism>
<proteinExistence type="predicted"/>
<dbReference type="AlphaFoldDB" id="A0A8K0TLZ3"/>
<name>A0A8K0TLZ3_9PEZI</name>
<evidence type="ECO:0000313" key="2">
    <source>
        <dbReference type="EMBL" id="KAH7368798.1"/>
    </source>
</evidence>
<feature type="compositionally biased region" description="Pro residues" evidence="1">
    <location>
        <begin position="107"/>
        <end position="121"/>
    </location>
</feature>